<organism evidence="1 2">
    <name type="scientific">Cinchona calisaya</name>
    <dbReference type="NCBI Taxonomy" id="153742"/>
    <lineage>
        <taxon>Eukaryota</taxon>
        <taxon>Viridiplantae</taxon>
        <taxon>Streptophyta</taxon>
        <taxon>Embryophyta</taxon>
        <taxon>Tracheophyta</taxon>
        <taxon>Spermatophyta</taxon>
        <taxon>Magnoliopsida</taxon>
        <taxon>eudicotyledons</taxon>
        <taxon>Gunneridae</taxon>
        <taxon>Pentapetalae</taxon>
        <taxon>asterids</taxon>
        <taxon>lamiids</taxon>
        <taxon>Gentianales</taxon>
        <taxon>Rubiaceae</taxon>
        <taxon>Cinchonoideae</taxon>
        <taxon>Cinchoneae</taxon>
        <taxon>Cinchona</taxon>
    </lineage>
</organism>
<gene>
    <name evidence="1" type="ORF">ACH5RR_041268</name>
</gene>
<dbReference type="Proteomes" id="UP001630127">
    <property type="component" value="Unassembled WGS sequence"/>
</dbReference>
<sequence length="126" mass="14580">MKNLDALEETIEDSGVVMLERDILLHLERLGALKLFQTCLCRILKLSSTLFDICDIKTELVEEPQINGTLENLVGKKVVHSVKKEEGKSRRKRSLDKSDHKFMEEKCSKCTLKDLNKKHFLLEEDH</sequence>
<accession>A0ABD2XVQ2</accession>
<evidence type="ECO:0000313" key="1">
    <source>
        <dbReference type="EMBL" id="KAL3498536.1"/>
    </source>
</evidence>
<dbReference type="AlphaFoldDB" id="A0ABD2XVQ2"/>
<proteinExistence type="predicted"/>
<protein>
    <submittedName>
        <fullName evidence="1">Uncharacterized protein</fullName>
    </submittedName>
</protein>
<name>A0ABD2XVQ2_9GENT</name>
<evidence type="ECO:0000313" key="2">
    <source>
        <dbReference type="Proteomes" id="UP001630127"/>
    </source>
</evidence>
<dbReference type="EMBL" id="JBJUIK010000017">
    <property type="protein sequence ID" value="KAL3498536.1"/>
    <property type="molecule type" value="Genomic_DNA"/>
</dbReference>
<keyword evidence="2" id="KW-1185">Reference proteome</keyword>
<reference evidence="1 2" key="1">
    <citation type="submission" date="2024-11" db="EMBL/GenBank/DDBJ databases">
        <title>A near-complete genome assembly of Cinchona calisaya.</title>
        <authorList>
            <person name="Lian D.C."/>
            <person name="Zhao X.W."/>
            <person name="Wei L."/>
        </authorList>
    </citation>
    <scope>NUCLEOTIDE SEQUENCE [LARGE SCALE GENOMIC DNA]</scope>
    <source>
        <tissue evidence="1">Nenye</tissue>
    </source>
</reference>
<comment type="caution">
    <text evidence="1">The sequence shown here is derived from an EMBL/GenBank/DDBJ whole genome shotgun (WGS) entry which is preliminary data.</text>
</comment>